<dbReference type="Proteomes" id="UP000177870">
    <property type="component" value="Chromosome"/>
</dbReference>
<sequence>MNPNLILPVGTQVVTRVAAKNSAGETLCVPGAVGVIVKAPTDNSHGYRVRLPNDREVTLRRHEFSIRKHFQKEGLQLSEDLLTELNLYDHVIYRCVVGSRAFGLDDENSDTDRRGIYLPPAVVHWSLYGIPEQLENHETQECYWELQKFIILALKANPNVLECLYTPLVETATPLAEELLAIRDIFLSKLVYQTYNGYVMSQFKKMEQDFRTKGAVRLKHAMHLIRLLLSGITVLKEGFVPVKVEAYRQQLLAIRRDEMPWEEVTAWRLSLHQEFDAAFANTNLPERPDYEAANGFLIKARQSRVYSKGNRE</sequence>
<name>A0A1D8TQE2_9CYAN</name>
<proteinExistence type="predicted"/>
<keyword evidence="1" id="KW-0808">Transferase</keyword>
<dbReference type="AlphaFoldDB" id="A0A1D8TQE2"/>
<dbReference type="OrthoDB" id="569183at2"/>
<evidence type="ECO:0000313" key="1">
    <source>
        <dbReference type="EMBL" id="AOW99625.1"/>
    </source>
</evidence>
<dbReference type="KEGG" id="mpro:BJP34_09300"/>
<dbReference type="STRING" id="1458985.BJP34_09300"/>
<evidence type="ECO:0000313" key="2">
    <source>
        <dbReference type="Proteomes" id="UP000177870"/>
    </source>
</evidence>
<dbReference type="GO" id="GO:0016740">
    <property type="term" value="F:transferase activity"/>
    <property type="evidence" value="ECO:0007669"/>
    <property type="project" value="UniProtKB-KW"/>
</dbReference>
<dbReference type="EMBL" id="CP017599">
    <property type="protein sequence ID" value="AOW99625.1"/>
    <property type="molecule type" value="Genomic_DNA"/>
</dbReference>
<dbReference type="Pfam" id="PF10127">
    <property type="entry name" value="RlaP"/>
    <property type="match status" value="1"/>
</dbReference>
<protein>
    <submittedName>
        <fullName evidence="1">Nucleotidyltransferase</fullName>
    </submittedName>
</protein>
<reference evidence="2" key="1">
    <citation type="submission" date="2016-10" db="EMBL/GenBank/DDBJ databases">
        <title>Comparative genomics uncovers the prolific and rare metabolic potential of the cyanobacterial genus Moorea.</title>
        <authorList>
            <person name="Leao T."/>
            <person name="Castelao G."/>
            <person name="Korobeynikov A."/>
            <person name="Monroe E.A."/>
            <person name="Podell S."/>
            <person name="Glukhov E."/>
            <person name="Allen E."/>
            <person name="Gerwick W.H."/>
            <person name="Gerwick L."/>
        </authorList>
    </citation>
    <scope>NUCLEOTIDE SEQUENCE [LARGE SCALE GENOMIC DNA]</scope>
    <source>
        <strain evidence="2">PAL-8-15-08-1</strain>
    </source>
</reference>
<dbReference type="InterPro" id="IPR018775">
    <property type="entry name" value="RlaP"/>
</dbReference>
<accession>A0A1D8TQE2</accession>
<dbReference type="RefSeq" id="WP_070392106.1">
    <property type="nucleotide sequence ID" value="NZ_CP017599.1"/>
</dbReference>
<gene>
    <name evidence="1" type="ORF">BJP34_09300</name>
</gene>
<dbReference type="PANTHER" id="PTHR34817">
    <property type="entry name" value="NUCLEOTIDYLTRANSFERASE"/>
    <property type="match status" value="1"/>
</dbReference>
<dbReference type="PANTHER" id="PTHR34817:SF2">
    <property type="entry name" value="NUCLEOTIDYLTRANSFERASE"/>
    <property type="match status" value="1"/>
</dbReference>
<organism evidence="1 2">
    <name type="scientific">Moorena producens PAL-8-15-08-1</name>
    <dbReference type="NCBI Taxonomy" id="1458985"/>
    <lineage>
        <taxon>Bacteria</taxon>
        <taxon>Bacillati</taxon>
        <taxon>Cyanobacteriota</taxon>
        <taxon>Cyanophyceae</taxon>
        <taxon>Coleofasciculales</taxon>
        <taxon>Coleofasciculaceae</taxon>
        <taxon>Moorena</taxon>
    </lineage>
</organism>